<dbReference type="PANTHER" id="PTHR23040">
    <property type="match status" value="1"/>
</dbReference>
<dbReference type="EMBL" id="CAJRST010008890">
    <property type="protein sequence ID" value="CAG5898037.1"/>
    <property type="molecule type" value="Genomic_DNA"/>
</dbReference>
<dbReference type="OrthoDB" id="10268002at2759"/>
<dbReference type="PROSITE" id="PS50005">
    <property type="entry name" value="TPR"/>
    <property type="match status" value="2"/>
</dbReference>
<keyword evidence="4 9" id="KW-0802">TPR repeat</keyword>
<evidence type="ECO:0000313" key="11">
    <source>
        <dbReference type="Proteomes" id="UP000677803"/>
    </source>
</evidence>
<keyword evidence="6" id="KW-0966">Cell projection</keyword>
<keyword evidence="3" id="KW-0677">Repeat</keyword>
<proteinExistence type="predicted"/>
<organism evidence="10 11">
    <name type="scientific">Menidia menidia</name>
    <name type="common">Atlantic silverside</name>
    <dbReference type="NCBI Taxonomy" id="238744"/>
    <lineage>
        <taxon>Eukaryota</taxon>
        <taxon>Metazoa</taxon>
        <taxon>Chordata</taxon>
        <taxon>Craniata</taxon>
        <taxon>Vertebrata</taxon>
        <taxon>Euteleostomi</taxon>
        <taxon>Actinopterygii</taxon>
        <taxon>Neopterygii</taxon>
        <taxon>Teleostei</taxon>
        <taxon>Neoteleostei</taxon>
        <taxon>Acanthomorphata</taxon>
        <taxon>Ovalentaria</taxon>
        <taxon>Atherinomorphae</taxon>
        <taxon>Atheriniformes</taxon>
        <taxon>Atherinopsidae</taxon>
        <taxon>Menidiinae</taxon>
        <taxon>Menidia</taxon>
    </lineage>
</organism>
<dbReference type="Gene3D" id="1.25.40.10">
    <property type="entry name" value="Tetratricopeptide repeat domain"/>
    <property type="match status" value="2"/>
</dbReference>
<dbReference type="FunFam" id="1.25.40.10:FF:000795">
    <property type="entry name" value="Tetratricopeptide repeat protein 25"/>
    <property type="match status" value="1"/>
</dbReference>
<keyword evidence="5" id="KW-0206">Cytoskeleton</keyword>
<comment type="caution">
    <text evidence="10">The sequence shown here is derived from an EMBL/GenBank/DDBJ whole genome shotgun (WGS) entry which is preliminary data.</text>
</comment>
<evidence type="ECO:0000256" key="1">
    <source>
        <dbReference type="ARBA" id="ARBA00004430"/>
    </source>
</evidence>
<dbReference type="InterPro" id="IPR040111">
    <property type="entry name" value="ODAD4"/>
</dbReference>
<evidence type="ECO:0000313" key="10">
    <source>
        <dbReference type="EMBL" id="CAG5898037.1"/>
    </source>
</evidence>
<name>A0A8S4AYV0_9TELE</name>
<sequence length="481" mass="54500">MSDEDDESKAEKSKGAFAALVAEGDWLLIQGEYKKAINSFTTALSLQPGDKKCLVRRSKCYMKIGQFENALKDAEASLQGDKPCFEGLYHKAEALYYMGEFEFALVFYHRARRVRPQVQGVRLGIQKAQEAIENAVGCPSTVKLEVKGDLSFLKEDEEPIAVIENLSKEKRPQTQKISKSDKISKQLLGEFYSDKKFLDNLMKDEDLVKAQTKCGDQLQDIIQSCLTSLDTCTELWIQEKHISPRGRTRPQHKCRDPEPAQFLLKSLDDIDADLTSGNAEGSLRKAEEVMRRVQRWSEREVPNKKELLGSLHSCIGNALFDLGHMDKALEHHQKDLEIAKQCKLRGAMSRALDNLGRTYVSVGKFAQAIECWEKKLPLVGGGLEKAWLFHEIGCCYLELKRHEEARDYGLRSVAVADEIADEKWQINANVLVAQSQLRLGNFESSVTHFERALTHARLQEDDSSMNAIQKALDEVKKYQQQ</sequence>
<feature type="repeat" description="TPR" evidence="9">
    <location>
        <begin position="349"/>
        <end position="382"/>
    </location>
</feature>
<dbReference type="InterPro" id="IPR011990">
    <property type="entry name" value="TPR-like_helical_dom_sf"/>
</dbReference>
<evidence type="ECO:0000256" key="4">
    <source>
        <dbReference type="ARBA" id="ARBA00022803"/>
    </source>
</evidence>
<gene>
    <name evidence="10" type="ORF">MMEN_LOCUS9063</name>
</gene>
<dbReference type="SUPFAM" id="SSF48452">
    <property type="entry name" value="TPR-like"/>
    <property type="match status" value="2"/>
</dbReference>
<evidence type="ECO:0000256" key="5">
    <source>
        <dbReference type="ARBA" id="ARBA00023212"/>
    </source>
</evidence>
<keyword evidence="11" id="KW-1185">Reference proteome</keyword>
<evidence type="ECO:0000256" key="2">
    <source>
        <dbReference type="ARBA" id="ARBA00022490"/>
    </source>
</evidence>
<accession>A0A8S4AYV0</accession>
<dbReference type="AlphaFoldDB" id="A0A8S4AYV0"/>
<dbReference type="PANTHER" id="PTHR23040:SF1">
    <property type="entry name" value="OUTER DYNEIN ARM-DOCKING COMPLEX SUBUNIT 4"/>
    <property type="match status" value="1"/>
</dbReference>
<evidence type="ECO:0000256" key="7">
    <source>
        <dbReference type="ARBA" id="ARBA00034139"/>
    </source>
</evidence>
<comment type="subcellular location">
    <subcellularLocation>
        <location evidence="1">Cytoplasm</location>
        <location evidence="1">Cytoskeleton</location>
        <location evidence="1">Cilium axoneme</location>
    </subcellularLocation>
</comment>
<dbReference type="Proteomes" id="UP000677803">
    <property type="component" value="Unassembled WGS sequence"/>
</dbReference>
<dbReference type="InterPro" id="IPR019734">
    <property type="entry name" value="TPR_rpt"/>
</dbReference>
<protein>
    <recommendedName>
        <fullName evidence="7">Outer dynein arm-docking complex subunit 4</fullName>
    </recommendedName>
    <alternativeName>
        <fullName evidence="8">Tetratricopeptide repeat protein 25</fullName>
    </alternativeName>
</protein>
<dbReference type="SMART" id="SM00028">
    <property type="entry name" value="TPR"/>
    <property type="match status" value="7"/>
</dbReference>
<evidence type="ECO:0000256" key="6">
    <source>
        <dbReference type="ARBA" id="ARBA00023273"/>
    </source>
</evidence>
<evidence type="ECO:0000256" key="9">
    <source>
        <dbReference type="PROSITE-ProRule" id="PRU00339"/>
    </source>
</evidence>
<keyword evidence="2" id="KW-0963">Cytoplasm</keyword>
<evidence type="ECO:0000256" key="8">
    <source>
        <dbReference type="ARBA" id="ARBA00034143"/>
    </source>
</evidence>
<dbReference type="Pfam" id="PF13424">
    <property type="entry name" value="TPR_12"/>
    <property type="match status" value="1"/>
</dbReference>
<reference evidence="10" key="1">
    <citation type="submission" date="2021-05" db="EMBL/GenBank/DDBJ databases">
        <authorList>
            <person name="Tigano A."/>
        </authorList>
    </citation>
    <scope>NUCLEOTIDE SEQUENCE</scope>
</reference>
<feature type="repeat" description="TPR" evidence="9">
    <location>
        <begin position="17"/>
        <end position="50"/>
    </location>
</feature>
<dbReference type="GO" id="GO:0005930">
    <property type="term" value="C:axoneme"/>
    <property type="evidence" value="ECO:0007669"/>
    <property type="project" value="UniProtKB-SubCell"/>
</dbReference>
<evidence type="ECO:0000256" key="3">
    <source>
        <dbReference type="ARBA" id="ARBA00022737"/>
    </source>
</evidence>